<proteinExistence type="predicted"/>
<evidence type="ECO:0000313" key="2">
    <source>
        <dbReference type="Proteomes" id="UP000006062"/>
    </source>
</evidence>
<organism evidence="1 2">
    <name type="scientific">Thiocystis violascens (strain ATCC 17096 / DSM 198 / 6111)</name>
    <name type="common">Chromatium violascens</name>
    <dbReference type="NCBI Taxonomy" id="765911"/>
    <lineage>
        <taxon>Bacteria</taxon>
        <taxon>Pseudomonadati</taxon>
        <taxon>Pseudomonadota</taxon>
        <taxon>Gammaproteobacteria</taxon>
        <taxon>Chromatiales</taxon>
        <taxon>Chromatiaceae</taxon>
        <taxon>Thiocystis</taxon>
    </lineage>
</organism>
<dbReference type="AlphaFoldDB" id="I3Y9J4"/>
<dbReference type="STRING" id="765911.Thivi_1688"/>
<dbReference type="OrthoDB" id="498635at2"/>
<accession>I3Y9J4</accession>
<dbReference type="RefSeq" id="WP_014778123.1">
    <property type="nucleotide sequence ID" value="NC_018012.1"/>
</dbReference>
<dbReference type="EMBL" id="CP003154">
    <property type="protein sequence ID" value="AFL73662.1"/>
    <property type="molecule type" value="Genomic_DNA"/>
</dbReference>
<keyword evidence="2" id="KW-1185">Reference proteome</keyword>
<reference evidence="1 2" key="1">
    <citation type="submission" date="2012-06" db="EMBL/GenBank/DDBJ databases">
        <title>Complete sequence of Thiocystis violascens DSM 198.</title>
        <authorList>
            <consortium name="US DOE Joint Genome Institute"/>
            <person name="Lucas S."/>
            <person name="Han J."/>
            <person name="Lapidus A."/>
            <person name="Cheng J.-F."/>
            <person name="Goodwin L."/>
            <person name="Pitluck S."/>
            <person name="Peters L."/>
            <person name="Ovchinnikova G."/>
            <person name="Teshima H."/>
            <person name="Detter J.C."/>
            <person name="Han C."/>
            <person name="Tapia R."/>
            <person name="Land M."/>
            <person name="Hauser L."/>
            <person name="Kyrpides N."/>
            <person name="Ivanova N."/>
            <person name="Pagani I."/>
            <person name="Vogl K."/>
            <person name="Liu Z."/>
            <person name="Frigaard N.-U."/>
            <person name="Bryant D."/>
            <person name="Woyke T."/>
        </authorList>
    </citation>
    <scope>NUCLEOTIDE SEQUENCE [LARGE SCALE GENOMIC DNA]</scope>
    <source>
        <strain evidence="2">ATCC 17096 / DSM 198 / 6111</strain>
    </source>
</reference>
<protein>
    <submittedName>
        <fullName evidence="1">Uncharacterized protein</fullName>
    </submittedName>
</protein>
<sequence length="294" mass="34047">MKHGYSLLLGEYIDAKHIEYHDCKAFQIVCPACYEPVFKVERGSEDSAVEYLSHYPETKSEPEACELRVKKISIAEKNGHNTKARSQRLEYFLSVLRQMIGKHSMYQKGYEKSQTQLNRSKALKWFRDVAHEHQQEQKFGKPEFYAFAEEYVADIIEMGGVIKTAFSLSVQKRIAFDIWNYLMSIKGRDNYNFLFNHAYLVVMSRLQQSNDQRGWSIDEEFLASCMAKLVTTSKNRGMMILSEMGNTPIGPPFAIEGSNFFNKAVSEIMHEMVGTLLALPYFEWLKNIERSEAH</sequence>
<dbReference type="KEGG" id="tvi:Thivi_1688"/>
<dbReference type="HOGENOM" id="CLU_946420_0_0_6"/>
<gene>
    <name evidence="1" type="ordered locus">Thivi_1688</name>
</gene>
<dbReference type="Proteomes" id="UP000006062">
    <property type="component" value="Chromosome"/>
</dbReference>
<name>I3Y9J4_THIV6</name>
<evidence type="ECO:0000313" key="1">
    <source>
        <dbReference type="EMBL" id="AFL73662.1"/>
    </source>
</evidence>